<comment type="caution">
    <text evidence="1">The sequence shown here is derived from an EMBL/GenBank/DDBJ whole genome shotgun (WGS) entry which is preliminary data.</text>
</comment>
<organism evidence="1 2">
    <name type="scientific">Dioscorea alata</name>
    <name type="common">Purple yam</name>
    <dbReference type="NCBI Taxonomy" id="55571"/>
    <lineage>
        <taxon>Eukaryota</taxon>
        <taxon>Viridiplantae</taxon>
        <taxon>Streptophyta</taxon>
        <taxon>Embryophyta</taxon>
        <taxon>Tracheophyta</taxon>
        <taxon>Spermatophyta</taxon>
        <taxon>Magnoliopsida</taxon>
        <taxon>Liliopsida</taxon>
        <taxon>Dioscoreales</taxon>
        <taxon>Dioscoreaceae</taxon>
        <taxon>Dioscorea</taxon>
    </lineage>
</organism>
<dbReference type="EMBL" id="CM037017">
    <property type="protein sequence ID" value="KAH7677818.1"/>
    <property type="molecule type" value="Genomic_DNA"/>
</dbReference>
<keyword evidence="1" id="KW-0418">Kinase</keyword>
<dbReference type="Proteomes" id="UP000827976">
    <property type="component" value="Chromosome 7"/>
</dbReference>
<sequence length="902" mass="99220">MGWGPSTDVVSTGELDLNASAVAEPGMEVSDGVGIGNGVEAREDGGLVEEKDLRVENDVGVKNTIGGSGSNGVVGKMVVDLERTLEDEDLGEDTGDRMVDEERKLEDGGMRIEEEADDKNELVAHTQSAEEIIREETKLCDDQDDDLGTKSENQMEDAAIDAGGDGDGKVPVEEQHQSQTVRKRGRKRAPGTLSSQDVEFPRYKWSSAEEKVGFSVPDLVWGKVRSHPWWPGQIFDALDASDMALKHNKKDNHLVAYFGDKTFAWCDESQLKPFLPHFSLMEKQSNLDAFVDAVDCVLEEVSRRTELGMMCNCIPEEAYYTLKYQTVDNAGIREGTYSAAADRFLNASSFQPDRLLEYIGALAHSPYSGADNLDLVIAKAQLKAFYQSKGYPELPQFLPGGTLVENDAEILPSQSEISEEDETKLTLSKMISGKRKLKVRRSLLSNRRHVKEEGRKKKSLSELMEVTLNDAIGSQSEGKAYGQSESVPFDKHWKALTADSAGPGKNKKKRLDALGDLDTEALSPTSTKPLKVGERISRIASQMACSPSIFEQDDEISKKAVGKSGKRKGRTVVSDALPHSLVGSRRKKRNVPKDNSSPSEMLSQLCLVARDPMKKHGFESAVVSFFTGVRGMVSPSSVEVRNHVGQTERKRGRKKSANSEPSPSDPSNSEYKLDSYWSDIMFEDSQEKSVQTNRQKRQADSQVQLHKEKKKKRKKMEMKKPVEEASSLIPLEPVLETKQKLEDGSICSFVEKPAEESSPTTLILSFTESDALPSEADVIRIFGQYGPLDEAETEVLKKNNRAKVVFKRRADAEMAFSSAGKFSIFGPALVSYRLRYSTSKPKAPMNSAIKINEGTSLCEVTNSVVLAQEVSAESDNAQIPAQEATVLSEGARVEATAKGSSE</sequence>
<dbReference type="EC" id="2.7.11.1" evidence="1"/>
<evidence type="ECO:0000313" key="1">
    <source>
        <dbReference type="EMBL" id="KAH7677818.1"/>
    </source>
</evidence>
<keyword evidence="1" id="KW-0723">Serine/threonine-protein kinase</keyword>
<evidence type="ECO:0000313" key="2">
    <source>
        <dbReference type="Proteomes" id="UP000827976"/>
    </source>
</evidence>
<keyword evidence="1" id="KW-0808">Transferase</keyword>
<gene>
    <name evidence="1" type="ORF">IHE45_07G108200</name>
</gene>
<accession>A0ACB7VT33</accession>
<name>A0ACB7VT33_DIOAL</name>
<reference evidence="2" key="1">
    <citation type="journal article" date="2022" name="Nat. Commun.">
        <title>Chromosome evolution and the genetic basis of agronomically important traits in greater yam.</title>
        <authorList>
            <person name="Bredeson J.V."/>
            <person name="Lyons J.B."/>
            <person name="Oniyinde I.O."/>
            <person name="Okereke N.R."/>
            <person name="Kolade O."/>
            <person name="Nnabue I."/>
            <person name="Nwadili C.O."/>
            <person name="Hribova E."/>
            <person name="Parker M."/>
            <person name="Nwogha J."/>
            <person name="Shu S."/>
            <person name="Carlson J."/>
            <person name="Kariba R."/>
            <person name="Muthemba S."/>
            <person name="Knop K."/>
            <person name="Barton G.J."/>
            <person name="Sherwood A.V."/>
            <person name="Lopez-Montes A."/>
            <person name="Asiedu R."/>
            <person name="Jamnadass R."/>
            <person name="Muchugi A."/>
            <person name="Goodstein D."/>
            <person name="Egesi C.N."/>
            <person name="Featherston J."/>
            <person name="Asfaw A."/>
            <person name="Simpson G.G."/>
            <person name="Dolezel J."/>
            <person name="Hendre P.S."/>
            <person name="Van Deynze A."/>
            <person name="Kumar P.L."/>
            <person name="Obidiegwu J.E."/>
            <person name="Bhattacharjee R."/>
            <person name="Rokhsar D.S."/>
        </authorList>
    </citation>
    <scope>NUCLEOTIDE SEQUENCE [LARGE SCALE GENOMIC DNA]</scope>
    <source>
        <strain evidence="2">cv. TDa95/00328</strain>
    </source>
</reference>
<protein>
    <submittedName>
        <fullName evidence="1">Non-specific serine/threonine protein kinase protein</fullName>
        <ecNumber evidence="1">2.7.11.1</ecNumber>
    </submittedName>
</protein>
<keyword evidence="2" id="KW-1185">Reference proteome</keyword>
<proteinExistence type="predicted"/>